<sequence length="117" mass="12643">MRQALLRDVLVRRESSAAYGPGPRVRRGRARHPEPRPAVGHLCTDFLGHCPGRPAGGRPSRPPAGARPGRQSHPGGLTTGGLGSTLWQRCHSFREAPAGTLAVRYGNVVIRGRRHHP</sequence>
<feature type="compositionally biased region" description="Low complexity" evidence="1">
    <location>
        <begin position="51"/>
        <end position="69"/>
    </location>
</feature>
<reference evidence="2" key="1">
    <citation type="submission" date="2021-06" db="EMBL/GenBank/DDBJ databases">
        <authorList>
            <person name="Arsene-Ploetze F."/>
        </authorList>
    </citation>
    <scope>NUCLEOTIDE SEQUENCE</scope>
    <source>
        <strain evidence="2">SBRY1</strain>
    </source>
</reference>
<evidence type="ECO:0000313" key="3">
    <source>
        <dbReference type="Proteomes" id="UP001153328"/>
    </source>
</evidence>
<name>A0A9W4MIM5_9ACTN</name>
<feature type="region of interest" description="Disordered" evidence="1">
    <location>
        <begin position="17"/>
        <end position="38"/>
    </location>
</feature>
<evidence type="ECO:0000256" key="1">
    <source>
        <dbReference type="SAM" id="MobiDB-lite"/>
    </source>
</evidence>
<proteinExistence type="predicted"/>
<organism evidence="2 3">
    <name type="scientific">Actinacidiphila bryophytorum</name>
    <dbReference type="NCBI Taxonomy" id="1436133"/>
    <lineage>
        <taxon>Bacteria</taxon>
        <taxon>Bacillati</taxon>
        <taxon>Actinomycetota</taxon>
        <taxon>Actinomycetes</taxon>
        <taxon>Kitasatosporales</taxon>
        <taxon>Streptomycetaceae</taxon>
        <taxon>Actinacidiphila</taxon>
    </lineage>
</organism>
<protein>
    <submittedName>
        <fullName evidence="2">Uncharacterized protein</fullName>
    </submittedName>
</protein>
<comment type="caution">
    <text evidence="2">The sequence shown here is derived from an EMBL/GenBank/DDBJ whole genome shotgun (WGS) entry which is preliminary data.</text>
</comment>
<evidence type="ECO:0000313" key="2">
    <source>
        <dbReference type="EMBL" id="CAG7647568.1"/>
    </source>
</evidence>
<dbReference type="EMBL" id="CAJVAX010000018">
    <property type="protein sequence ID" value="CAG7647568.1"/>
    <property type="molecule type" value="Genomic_DNA"/>
</dbReference>
<dbReference type="AlphaFoldDB" id="A0A9W4MIM5"/>
<dbReference type="Proteomes" id="UP001153328">
    <property type="component" value="Unassembled WGS sequence"/>
</dbReference>
<gene>
    <name evidence="2" type="ORF">SBRY_40700</name>
</gene>
<accession>A0A9W4MIM5</accession>
<feature type="region of interest" description="Disordered" evidence="1">
    <location>
        <begin position="50"/>
        <end position="83"/>
    </location>
</feature>
<keyword evidence="3" id="KW-1185">Reference proteome</keyword>